<keyword evidence="2 5" id="KW-0489">Methyltransferase</keyword>
<name>A0A0F5YBS0_9CYAN</name>
<gene>
    <name evidence="5" type="ORF">WN50_20265</name>
</gene>
<evidence type="ECO:0000256" key="1">
    <source>
        <dbReference type="ARBA" id="ARBA00008361"/>
    </source>
</evidence>
<dbReference type="PANTHER" id="PTHR44942:SF4">
    <property type="entry name" value="METHYLTRANSFERASE TYPE 11 DOMAIN-CONTAINING PROTEIN"/>
    <property type="match status" value="1"/>
</dbReference>
<evidence type="ECO:0000256" key="2">
    <source>
        <dbReference type="ARBA" id="ARBA00022603"/>
    </source>
</evidence>
<feature type="domain" description="Methyltransferase type 11" evidence="4">
    <location>
        <begin position="56"/>
        <end position="144"/>
    </location>
</feature>
<dbReference type="Pfam" id="PF08241">
    <property type="entry name" value="Methyltransf_11"/>
    <property type="match status" value="1"/>
</dbReference>
<evidence type="ECO:0000313" key="6">
    <source>
        <dbReference type="Proteomes" id="UP000033607"/>
    </source>
</evidence>
<evidence type="ECO:0000256" key="3">
    <source>
        <dbReference type="ARBA" id="ARBA00022679"/>
    </source>
</evidence>
<dbReference type="AlphaFoldDB" id="A0A0F5YBS0"/>
<dbReference type="CDD" id="cd02440">
    <property type="entry name" value="AdoMet_MTases"/>
    <property type="match status" value="1"/>
</dbReference>
<dbReference type="SUPFAM" id="SSF53335">
    <property type="entry name" value="S-adenosyl-L-methionine-dependent methyltransferases"/>
    <property type="match status" value="1"/>
</dbReference>
<dbReference type="PANTHER" id="PTHR44942">
    <property type="entry name" value="METHYLTRANSF_11 DOMAIN-CONTAINING PROTEIN"/>
    <property type="match status" value="1"/>
</dbReference>
<proteinExistence type="inferred from homology"/>
<dbReference type="Gene3D" id="3.40.50.150">
    <property type="entry name" value="Vaccinia Virus protein VP39"/>
    <property type="match status" value="1"/>
</dbReference>
<dbReference type="GO" id="GO:0008757">
    <property type="term" value="F:S-adenosylmethionine-dependent methyltransferase activity"/>
    <property type="evidence" value="ECO:0007669"/>
    <property type="project" value="InterPro"/>
</dbReference>
<dbReference type="Proteomes" id="UP000033607">
    <property type="component" value="Unassembled WGS sequence"/>
</dbReference>
<sequence>MTEINSDSLPLYAKNPLTRFSPRAREYAKYRPSYPSEAIANILNGLGNVNTIIAADIGAGTGISARLLADKGIQVLAVEPNAAMRKMATPHPRVEWLEGTAEATYLADQSVDLVTTFQAFHWFNPEPTLREFYRILKPSGRVAIVWNHRYRKDKFTQEYSTIFKQSSQYHSILQKKHPRPITALLESSAFENQRHQMFSHYQALDVTELIGRTQSASYIPIQGREAEEIIAELQELYHRWKDEQGLVYIVYRTDVYLAEVKEK</sequence>
<dbReference type="InterPro" id="IPR013216">
    <property type="entry name" value="Methyltransf_11"/>
</dbReference>
<comment type="similarity">
    <text evidence="1">Belongs to the methyltransferase superfamily.</text>
</comment>
<dbReference type="InterPro" id="IPR029063">
    <property type="entry name" value="SAM-dependent_MTases_sf"/>
</dbReference>
<dbReference type="InterPro" id="IPR051052">
    <property type="entry name" value="Diverse_substrate_MTase"/>
</dbReference>
<keyword evidence="3 5" id="KW-0808">Transferase</keyword>
<dbReference type="OrthoDB" id="9797252at2"/>
<dbReference type="EMBL" id="LATL02000079">
    <property type="protein sequence ID" value="KKD36361.1"/>
    <property type="molecule type" value="Genomic_DNA"/>
</dbReference>
<organism evidence="5 6">
    <name type="scientific">Limnoraphis robusta CS-951</name>
    <dbReference type="NCBI Taxonomy" id="1637645"/>
    <lineage>
        <taxon>Bacteria</taxon>
        <taxon>Bacillati</taxon>
        <taxon>Cyanobacteriota</taxon>
        <taxon>Cyanophyceae</taxon>
        <taxon>Oscillatoriophycideae</taxon>
        <taxon>Oscillatoriales</taxon>
        <taxon>Sirenicapillariaceae</taxon>
        <taxon>Limnoraphis</taxon>
    </lineage>
</organism>
<reference evidence="5 6" key="1">
    <citation type="submission" date="2015-06" db="EMBL/GenBank/DDBJ databases">
        <title>Draft genome assembly of filamentous brackish cyanobacterium Limnoraphis robusta strain CS-951.</title>
        <authorList>
            <person name="Willis A."/>
            <person name="Parks M."/>
            <person name="Burford M.A."/>
        </authorList>
    </citation>
    <scope>NUCLEOTIDE SEQUENCE [LARGE SCALE GENOMIC DNA]</scope>
    <source>
        <strain evidence="5 6">CS-951</strain>
    </source>
</reference>
<protein>
    <submittedName>
        <fullName evidence="5">Methyltransferase type 11</fullName>
    </submittedName>
</protein>
<evidence type="ECO:0000259" key="4">
    <source>
        <dbReference type="Pfam" id="PF08241"/>
    </source>
</evidence>
<comment type="caution">
    <text evidence="5">The sequence shown here is derived from an EMBL/GenBank/DDBJ whole genome shotgun (WGS) entry which is preliminary data.</text>
</comment>
<accession>A0A0F5YBS0</accession>
<dbReference type="GO" id="GO:0032259">
    <property type="term" value="P:methylation"/>
    <property type="evidence" value="ECO:0007669"/>
    <property type="project" value="UniProtKB-KW"/>
</dbReference>
<dbReference type="RefSeq" id="WP_046280398.1">
    <property type="nucleotide sequence ID" value="NZ_LATL02000079.1"/>
</dbReference>
<evidence type="ECO:0000313" key="5">
    <source>
        <dbReference type="EMBL" id="KKD36361.1"/>
    </source>
</evidence>